<dbReference type="PANTHER" id="PTHR33376:SF7">
    <property type="entry name" value="C4-DICARBOXYLATE-BINDING PROTEIN DCTB"/>
    <property type="match status" value="1"/>
</dbReference>
<feature type="signal peptide" evidence="4">
    <location>
        <begin position="1"/>
        <end position="23"/>
    </location>
</feature>
<dbReference type="Pfam" id="PF03480">
    <property type="entry name" value="DctP"/>
    <property type="match status" value="1"/>
</dbReference>
<dbReference type="InterPro" id="IPR018389">
    <property type="entry name" value="DctP_fam"/>
</dbReference>
<feature type="chain" id="PRO_5018221545" evidence="4">
    <location>
        <begin position="24"/>
        <end position="353"/>
    </location>
</feature>
<evidence type="ECO:0000256" key="4">
    <source>
        <dbReference type="SAM" id="SignalP"/>
    </source>
</evidence>
<accession>A0A3P3XPD2</accession>
<name>A0A3P3XPD2_9SPIR</name>
<dbReference type="NCBIfam" id="NF037995">
    <property type="entry name" value="TRAP_S1"/>
    <property type="match status" value="1"/>
</dbReference>
<dbReference type="EMBL" id="FWDO01000004">
    <property type="protein sequence ID" value="SLM18151.1"/>
    <property type="molecule type" value="Genomic_DNA"/>
</dbReference>
<dbReference type="GO" id="GO:0030288">
    <property type="term" value="C:outer membrane-bounded periplasmic space"/>
    <property type="evidence" value="ECO:0007669"/>
    <property type="project" value="InterPro"/>
</dbReference>
<organism evidence="5">
    <name type="scientific">uncultured spirochete</name>
    <dbReference type="NCBI Taxonomy" id="156406"/>
    <lineage>
        <taxon>Bacteria</taxon>
        <taxon>Pseudomonadati</taxon>
        <taxon>Spirochaetota</taxon>
        <taxon>Spirochaetia</taxon>
        <taxon>Spirochaetales</taxon>
        <taxon>environmental samples</taxon>
    </lineage>
</organism>
<evidence type="ECO:0000256" key="3">
    <source>
        <dbReference type="ARBA" id="ARBA00022729"/>
    </source>
</evidence>
<dbReference type="PIRSF" id="PIRSF006470">
    <property type="entry name" value="DctB"/>
    <property type="match status" value="1"/>
</dbReference>
<evidence type="ECO:0000256" key="2">
    <source>
        <dbReference type="ARBA" id="ARBA00022448"/>
    </source>
</evidence>
<reference evidence="5" key="1">
    <citation type="submission" date="2017-02" db="EMBL/GenBank/DDBJ databases">
        <authorList>
            <person name="Regsiter A."/>
            <person name="William W."/>
        </authorList>
    </citation>
    <scope>NUCLEOTIDE SEQUENCE</scope>
    <source>
        <strain evidence="5">BdmA 4</strain>
    </source>
</reference>
<dbReference type="Gene3D" id="3.40.190.170">
    <property type="entry name" value="Bacterial extracellular solute-binding protein, family 7"/>
    <property type="match status" value="1"/>
</dbReference>
<dbReference type="AlphaFoldDB" id="A0A3P3XPD2"/>
<keyword evidence="3 4" id="KW-0732">Signal</keyword>
<protein>
    <submittedName>
        <fullName evidence="5">TRAP-type transport system, periplasmic component, predicted N-acetylneuraminate-binding protein</fullName>
    </submittedName>
</protein>
<gene>
    <name evidence="5" type="ORF">SPIRO4BDMA_40723</name>
</gene>
<dbReference type="InterPro" id="IPR004682">
    <property type="entry name" value="TRAP_DctP"/>
</dbReference>
<comment type="similarity">
    <text evidence="1">Belongs to the bacterial solute-binding protein 7 family.</text>
</comment>
<dbReference type="InterPro" id="IPR038404">
    <property type="entry name" value="TRAP_DctP_sf"/>
</dbReference>
<evidence type="ECO:0000256" key="1">
    <source>
        <dbReference type="ARBA" id="ARBA00009023"/>
    </source>
</evidence>
<proteinExistence type="inferred from homology"/>
<dbReference type="NCBIfam" id="TIGR00787">
    <property type="entry name" value="dctP"/>
    <property type="match status" value="1"/>
</dbReference>
<sequence length="353" mass="39348">MKNRVFSFLVMLMFIASAGAAFAADTGAQYTIKFSWADPADPLKQSTSAYALVFQQEAERLSGGRIKVELYPAGQLGDQRSSTEQVARGTIQMTNISSGVLASLYFPKLEILDMPFLFSSREHASRVLDVQTNPFMIKLDNDLIKATGIRLFNVVPFGPRHLTNNKRRIRTPADVKGLKIRTMEIVPHQKLIESMGGTPVPIPFLELYTALQTNVVDGEENTIQNILAQNFFEVQKYLTISNHVMGVGATLINEKFYQSLPNDLKAALVEADHVAQMVYNGLAQVLDATGIEVLKEKGMDIYYPTPAEYKAFQDVAIPYVRKYMEQKLGASFVKDFLESVDETGKEMKAEAVK</sequence>
<evidence type="ECO:0000313" key="5">
    <source>
        <dbReference type="EMBL" id="SLM18151.1"/>
    </source>
</evidence>
<dbReference type="GO" id="GO:0055085">
    <property type="term" value="P:transmembrane transport"/>
    <property type="evidence" value="ECO:0007669"/>
    <property type="project" value="InterPro"/>
</dbReference>
<dbReference type="CDD" id="cd13603">
    <property type="entry name" value="PBP2_TRAP_Siap_TeaA_like"/>
    <property type="match status" value="1"/>
</dbReference>
<dbReference type="PANTHER" id="PTHR33376">
    <property type="match status" value="1"/>
</dbReference>
<keyword evidence="2" id="KW-0813">Transport</keyword>